<evidence type="ECO:0000259" key="1">
    <source>
        <dbReference type="Pfam" id="PF26449"/>
    </source>
</evidence>
<gene>
    <name evidence="2" type="ORF">LCGC14_2175410</name>
</gene>
<comment type="caution">
    <text evidence="2">The sequence shown here is derived from an EMBL/GenBank/DDBJ whole genome shotgun (WGS) entry which is preliminary data.</text>
</comment>
<accession>A0A0F9DNX7</accession>
<feature type="domain" description="DUF8128" evidence="1">
    <location>
        <begin position="44"/>
        <end position="207"/>
    </location>
</feature>
<protein>
    <recommendedName>
        <fullName evidence="1">DUF8128 domain-containing protein</fullName>
    </recommendedName>
</protein>
<proteinExistence type="predicted"/>
<organism evidence="2">
    <name type="scientific">marine sediment metagenome</name>
    <dbReference type="NCBI Taxonomy" id="412755"/>
    <lineage>
        <taxon>unclassified sequences</taxon>
        <taxon>metagenomes</taxon>
        <taxon>ecological metagenomes</taxon>
    </lineage>
</organism>
<dbReference type="EMBL" id="LAZR01028182">
    <property type="protein sequence ID" value="KKL63409.1"/>
    <property type="molecule type" value="Genomic_DNA"/>
</dbReference>
<dbReference type="Pfam" id="PF26449">
    <property type="entry name" value="DUF8128"/>
    <property type="match status" value="1"/>
</dbReference>
<evidence type="ECO:0000313" key="2">
    <source>
        <dbReference type="EMBL" id="KKL63409.1"/>
    </source>
</evidence>
<dbReference type="AlphaFoldDB" id="A0A0F9DNX7"/>
<feature type="non-terminal residue" evidence="2">
    <location>
        <position position="1"/>
    </location>
</feature>
<name>A0A0F9DNX7_9ZZZZ</name>
<dbReference type="InterPro" id="IPR058441">
    <property type="entry name" value="DUF8128"/>
</dbReference>
<reference evidence="2" key="1">
    <citation type="journal article" date="2015" name="Nature">
        <title>Complex archaea that bridge the gap between prokaryotes and eukaryotes.</title>
        <authorList>
            <person name="Spang A."/>
            <person name="Saw J.H."/>
            <person name="Jorgensen S.L."/>
            <person name="Zaremba-Niedzwiedzka K."/>
            <person name="Martijn J."/>
            <person name="Lind A.E."/>
            <person name="van Eijk R."/>
            <person name="Schleper C."/>
            <person name="Guy L."/>
            <person name="Ettema T.J."/>
        </authorList>
    </citation>
    <scope>NUCLEOTIDE SEQUENCE</scope>
</reference>
<sequence length="315" mass="36108">RVVKKQRNLVEAAFYSYYPDVELEEVDDYIETAIPVDMQEVYRQGYDFWGTEMILRRESAYPIKTYLEFESSEEGRTFDPISAFLEVLGKIKKEEIVGIQINIAAAQANWGKKWDGLLNRLSEPKTKALSDEGGGRLTVSRTPGEINVLKAVEANLSKPAFHTLVRFIYLSPKPLFYDSYARRGLTGAFNQYAALDLNSISQNHPISTRTRFWYWPHVFPKTRNELKKQRMLYNYRNREMPPETFMGRVLSSHPMNWNAHSKTFLLNIEGAATLFHLPTEVVLTGPHIKRVESRKGGAPAGLAIFGGDEEMDKFT</sequence>